<dbReference type="Proteomes" id="UP000236752">
    <property type="component" value="Unassembled WGS sequence"/>
</dbReference>
<name>A0A1H5VRP9_9RHOB</name>
<sequence>MQTTAAALTMVRDDAFYLKIWLRYYGEMLGRENCYIINHGRGEEVADLAAGCNVIGIPGDPNPRFEQNRWRLLSNTLAGLLGYYRHVIVSDVDEIVVVDPANGGNLLQWLEKRRRLRVYTPLGLDMFQRLDLECDEITDQVLGPRLHAKIALPYSKPCVLGKEARFARGGHYSTFEKLNAPSELYLLHLKFVDYAEYVKTLDRRNAMVQDIGLEARETTIGRHWYASDRGDDRAPFEEFANYKMEKEFDLDWVRDAMRESWKRRGETSFWQFDRPKYKTQVRLPDRFAGLF</sequence>
<evidence type="ECO:0000313" key="1">
    <source>
        <dbReference type="EMBL" id="SEF89910.1"/>
    </source>
</evidence>
<accession>A0A1H5VRP9</accession>
<dbReference type="Pfam" id="PF13704">
    <property type="entry name" value="Glyco_tranf_2_4"/>
    <property type="match status" value="1"/>
</dbReference>
<keyword evidence="1" id="KW-0808">Transferase</keyword>
<gene>
    <name evidence="1" type="ORF">SAMN04488045_1153</name>
</gene>
<dbReference type="OrthoDB" id="835336at2"/>
<dbReference type="GO" id="GO:0016740">
    <property type="term" value="F:transferase activity"/>
    <property type="evidence" value="ECO:0007669"/>
    <property type="project" value="UniProtKB-KW"/>
</dbReference>
<organism evidence="1 2">
    <name type="scientific">Thalassococcus halodurans</name>
    <dbReference type="NCBI Taxonomy" id="373675"/>
    <lineage>
        <taxon>Bacteria</taxon>
        <taxon>Pseudomonadati</taxon>
        <taxon>Pseudomonadota</taxon>
        <taxon>Alphaproteobacteria</taxon>
        <taxon>Rhodobacterales</taxon>
        <taxon>Roseobacteraceae</taxon>
        <taxon>Thalassococcus</taxon>
    </lineage>
</organism>
<evidence type="ECO:0000313" key="2">
    <source>
        <dbReference type="Proteomes" id="UP000236752"/>
    </source>
</evidence>
<keyword evidence="2" id="KW-1185">Reference proteome</keyword>
<proteinExistence type="predicted"/>
<protein>
    <submittedName>
        <fullName evidence="1">Glycosyl transferase family 2</fullName>
    </submittedName>
</protein>
<dbReference type="EMBL" id="FNUZ01000002">
    <property type="protein sequence ID" value="SEF89910.1"/>
    <property type="molecule type" value="Genomic_DNA"/>
</dbReference>
<dbReference type="AlphaFoldDB" id="A0A1H5VRP9"/>
<dbReference type="RefSeq" id="WP_103909535.1">
    <property type="nucleotide sequence ID" value="NZ_FNUZ01000002.1"/>
</dbReference>
<reference evidence="1 2" key="1">
    <citation type="submission" date="2016-10" db="EMBL/GenBank/DDBJ databases">
        <authorList>
            <person name="de Groot N.N."/>
        </authorList>
    </citation>
    <scope>NUCLEOTIDE SEQUENCE [LARGE SCALE GENOMIC DNA]</scope>
    <source>
        <strain evidence="1 2">DSM 26915</strain>
    </source>
</reference>